<geneLocation type="plasmid" evidence="6 7">
    <name>pSS37A-Re-2</name>
</geneLocation>
<dbReference type="Gene3D" id="2.40.37.10">
    <property type="entry name" value="Lyase, Ornithine Decarboxylase, Chain A, domain 1"/>
    <property type="match status" value="1"/>
</dbReference>
<dbReference type="Pfam" id="PF02784">
    <property type="entry name" value="Orn_Arg_deC_N"/>
    <property type="match status" value="1"/>
</dbReference>
<comment type="cofactor">
    <cofactor evidence="1">
        <name>pyridoxal 5'-phosphate</name>
        <dbReference type="ChEBI" id="CHEBI:597326"/>
    </cofactor>
</comment>
<accession>A0ABM8EEY1</accession>
<protein>
    <submittedName>
        <fullName evidence="6">Staphyloferrin B biosynthesis decarboxylase SbnH</fullName>
    </submittedName>
</protein>
<gene>
    <name evidence="6" type="primary">sbnH_2</name>
    <name evidence="6" type="ORF">SS37A_39120</name>
</gene>
<dbReference type="Proteomes" id="UP001317629">
    <property type="component" value="Plasmid pSS37A-Re-2"/>
</dbReference>
<evidence type="ECO:0000256" key="1">
    <source>
        <dbReference type="ARBA" id="ARBA00001933"/>
    </source>
</evidence>
<dbReference type="EMBL" id="AP027144">
    <property type="protein sequence ID" value="BDV36382.1"/>
    <property type="molecule type" value="Genomic_DNA"/>
</dbReference>
<dbReference type="InterPro" id="IPR022644">
    <property type="entry name" value="De-COase2_N"/>
</dbReference>
<dbReference type="PRINTS" id="PR01182">
    <property type="entry name" value="ORNDCRBXLASE"/>
</dbReference>
<dbReference type="InterPro" id="IPR000183">
    <property type="entry name" value="Orn/DAP/Arg_de-COase"/>
</dbReference>
<keyword evidence="7" id="KW-1185">Reference proteome</keyword>
<evidence type="ECO:0000313" key="7">
    <source>
        <dbReference type="Proteomes" id="UP001317629"/>
    </source>
</evidence>
<dbReference type="InterPro" id="IPR009006">
    <property type="entry name" value="Ala_racemase/Decarboxylase_C"/>
</dbReference>
<dbReference type="SUPFAM" id="SSF50621">
    <property type="entry name" value="Alanine racemase C-terminal domain-like"/>
    <property type="match status" value="1"/>
</dbReference>
<dbReference type="PANTHER" id="PTHR43727:SF2">
    <property type="entry name" value="GROUP IV DECARBOXYLASE"/>
    <property type="match status" value="1"/>
</dbReference>
<sequence length="407" mass="44526">MTAFAPSLETIEHLVSRDRPVSAFIHDLDALDRHARGLVSALPPGAELFYAIKANSDPAILRTLAPIVAGFEVASAGEIRKAREAIGVGARIIMGGPARTATDFAAVIDHMVERVHIESIHLLHLANAVAESRNATLPILLRVNLSGPVPGATITMGGQPTQFGIDEAEIDEAVATLAVCPHLRFEGFHLHTVSNNLDAETHADFCLEALSRARRIADRHGLDLRVVNLGGGWGVDYARIDSLFDVDCLAGRLRDALEPGSPQIQFECGRIVAAYCAVYVSEVVDVKTNHGEAFALLRGGSHHFRLPSAWRHRHPFVVINRENWIWKWPRRGHTDCRVTVTGELCTPKDVLLEAEPLSALRIGDLVCFLLAGAYGWDISHHDFLSNAHPERIFLPARQVGADKEMNI</sequence>
<proteinExistence type="inferred from homology"/>
<dbReference type="InterPro" id="IPR029066">
    <property type="entry name" value="PLP-binding_barrel"/>
</dbReference>
<reference evidence="6 7" key="1">
    <citation type="journal article" date="2023" name="Int. J. Syst. Evol. Microbiol.">
        <title>Methylocystis iwaonis sp. nov., a type II methane-oxidizing bacterium from surface soil of a rice paddy field in Japan, and emended description of the genus Methylocystis (ex Whittenbury et al. 1970) Bowman et al. 1993.</title>
        <authorList>
            <person name="Kaise H."/>
            <person name="Sawadogo J.B."/>
            <person name="Alam M.S."/>
            <person name="Ueno C."/>
            <person name="Dianou D."/>
            <person name="Shinjo R."/>
            <person name="Asakawa S."/>
        </authorList>
    </citation>
    <scope>NUCLEOTIDE SEQUENCE [LARGE SCALE GENOMIC DNA]</scope>
    <source>
        <strain evidence="6 7">SS37A-Re</strain>
    </source>
</reference>
<keyword evidence="2" id="KW-0663">Pyridoxal phosphate</keyword>
<feature type="domain" description="Orn/DAP/Arg decarboxylase 2 C-terminal" evidence="4">
    <location>
        <begin position="275"/>
        <end position="372"/>
    </location>
</feature>
<feature type="domain" description="Orn/DAP/Arg decarboxylase 2 N-terminal" evidence="5">
    <location>
        <begin position="30"/>
        <end position="274"/>
    </location>
</feature>
<dbReference type="SUPFAM" id="SSF51419">
    <property type="entry name" value="PLP-binding barrel"/>
    <property type="match status" value="1"/>
</dbReference>
<dbReference type="RefSeq" id="WP_281932679.1">
    <property type="nucleotide sequence ID" value="NZ_AP027144.1"/>
</dbReference>
<name>A0ABM8EEY1_9HYPH</name>
<evidence type="ECO:0000256" key="2">
    <source>
        <dbReference type="ARBA" id="ARBA00022898"/>
    </source>
</evidence>
<dbReference type="Pfam" id="PF00278">
    <property type="entry name" value="Orn_DAP_Arg_deC"/>
    <property type="match status" value="1"/>
</dbReference>
<evidence type="ECO:0000259" key="5">
    <source>
        <dbReference type="Pfam" id="PF02784"/>
    </source>
</evidence>
<dbReference type="InterPro" id="IPR022643">
    <property type="entry name" value="De-COase2_C"/>
</dbReference>
<dbReference type="InterPro" id="IPR002433">
    <property type="entry name" value="Orn_de-COase"/>
</dbReference>
<keyword evidence="6" id="KW-0614">Plasmid</keyword>
<evidence type="ECO:0000256" key="3">
    <source>
        <dbReference type="RuleBase" id="RU003737"/>
    </source>
</evidence>
<dbReference type="Gene3D" id="3.20.20.10">
    <property type="entry name" value="Alanine racemase"/>
    <property type="match status" value="1"/>
</dbReference>
<dbReference type="PRINTS" id="PR01179">
    <property type="entry name" value="ODADCRBXLASE"/>
</dbReference>
<organism evidence="6 7">
    <name type="scientific">Methylocystis iwaonis</name>
    <dbReference type="NCBI Taxonomy" id="2885079"/>
    <lineage>
        <taxon>Bacteria</taxon>
        <taxon>Pseudomonadati</taxon>
        <taxon>Pseudomonadota</taxon>
        <taxon>Alphaproteobacteria</taxon>
        <taxon>Hyphomicrobiales</taxon>
        <taxon>Methylocystaceae</taxon>
        <taxon>Methylocystis</taxon>
    </lineage>
</organism>
<dbReference type="PANTHER" id="PTHR43727">
    <property type="entry name" value="DIAMINOPIMELATE DECARBOXYLASE"/>
    <property type="match status" value="1"/>
</dbReference>
<dbReference type="CDD" id="cd06843">
    <property type="entry name" value="PLPDE_III_PvsE_like"/>
    <property type="match status" value="1"/>
</dbReference>
<evidence type="ECO:0000313" key="6">
    <source>
        <dbReference type="EMBL" id="BDV36382.1"/>
    </source>
</evidence>
<comment type="similarity">
    <text evidence="3">Belongs to the Orn/Lys/Arg decarboxylase class-II family.</text>
</comment>
<evidence type="ECO:0000259" key="4">
    <source>
        <dbReference type="Pfam" id="PF00278"/>
    </source>
</evidence>